<keyword evidence="3" id="KW-1185">Reference proteome</keyword>
<evidence type="ECO:0000313" key="2">
    <source>
        <dbReference type="EMBL" id="PGH31348.1"/>
    </source>
</evidence>
<proteinExistence type="predicted"/>
<comment type="caution">
    <text evidence="2">The sequence shown here is derived from an EMBL/GenBank/DDBJ whole genome shotgun (WGS) entry which is preliminary data.</text>
</comment>
<dbReference type="AlphaFoldDB" id="A0A2B7ZDW7"/>
<feature type="transmembrane region" description="Helical" evidence="1">
    <location>
        <begin position="41"/>
        <end position="63"/>
    </location>
</feature>
<accession>A0A2B7ZDW7</accession>
<keyword evidence="1" id="KW-0812">Transmembrane</keyword>
<keyword evidence="1" id="KW-0472">Membrane</keyword>
<evidence type="ECO:0000313" key="3">
    <source>
        <dbReference type="Proteomes" id="UP000226031"/>
    </source>
</evidence>
<dbReference type="EMBL" id="PDND01000131">
    <property type="protein sequence ID" value="PGH31348.1"/>
    <property type="molecule type" value="Genomic_DNA"/>
</dbReference>
<dbReference type="Proteomes" id="UP000226031">
    <property type="component" value="Unassembled WGS sequence"/>
</dbReference>
<gene>
    <name evidence="2" type="ORF">GX50_05887</name>
</gene>
<sequence>MDLGGQVPGTLRMGHVERQIMVLGPAYNPATVVKMLTFPTITHIEISLFFIVASSVSFSLRLLNNTKSPNLLNSRFALCDLVLVYTLPPQKYHRDQGVAEHILERETTML</sequence>
<keyword evidence="1" id="KW-1133">Transmembrane helix</keyword>
<protein>
    <submittedName>
        <fullName evidence="2">Uncharacterized protein</fullName>
    </submittedName>
</protein>
<evidence type="ECO:0000256" key="1">
    <source>
        <dbReference type="SAM" id="Phobius"/>
    </source>
</evidence>
<reference evidence="2 3" key="1">
    <citation type="submission" date="2017-10" db="EMBL/GenBank/DDBJ databases">
        <title>Comparative genomics in systemic dimorphic fungi from Ajellomycetaceae.</title>
        <authorList>
            <person name="Munoz J.F."/>
            <person name="Mcewen J.G."/>
            <person name="Clay O.K."/>
            <person name="Cuomo C.A."/>
        </authorList>
    </citation>
    <scope>NUCLEOTIDE SEQUENCE [LARGE SCALE GENOMIC DNA]</scope>
    <source>
        <strain evidence="2 3">UAMH4076</strain>
    </source>
</reference>
<organism evidence="2 3">
    <name type="scientific">[Emmonsia] crescens</name>
    <dbReference type="NCBI Taxonomy" id="73230"/>
    <lineage>
        <taxon>Eukaryota</taxon>
        <taxon>Fungi</taxon>
        <taxon>Dikarya</taxon>
        <taxon>Ascomycota</taxon>
        <taxon>Pezizomycotina</taxon>
        <taxon>Eurotiomycetes</taxon>
        <taxon>Eurotiomycetidae</taxon>
        <taxon>Onygenales</taxon>
        <taxon>Ajellomycetaceae</taxon>
        <taxon>Emergomyces</taxon>
    </lineage>
</organism>
<name>A0A2B7ZDW7_9EURO</name>